<reference evidence="2" key="1">
    <citation type="journal article" date="2010" name="Science">
        <title>Signatures of adaptation to obligate biotrophy in the Hyaloperonospora arabidopsidis genome.</title>
        <authorList>
            <person name="Baxter L."/>
            <person name="Tripathy S."/>
            <person name="Ishaque N."/>
            <person name="Boot N."/>
            <person name="Cabral A."/>
            <person name="Kemen E."/>
            <person name="Thines M."/>
            <person name="Ah-Fong A."/>
            <person name="Anderson R."/>
            <person name="Badejoko W."/>
            <person name="Bittner-Eddy P."/>
            <person name="Boore J.L."/>
            <person name="Chibucos M.C."/>
            <person name="Coates M."/>
            <person name="Dehal P."/>
            <person name="Delehaunty K."/>
            <person name="Dong S."/>
            <person name="Downton P."/>
            <person name="Dumas B."/>
            <person name="Fabro G."/>
            <person name="Fronick C."/>
            <person name="Fuerstenberg S.I."/>
            <person name="Fulton L."/>
            <person name="Gaulin E."/>
            <person name="Govers F."/>
            <person name="Hughes L."/>
            <person name="Humphray S."/>
            <person name="Jiang R.H."/>
            <person name="Judelson H."/>
            <person name="Kamoun S."/>
            <person name="Kyung K."/>
            <person name="Meijer H."/>
            <person name="Minx P."/>
            <person name="Morris P."/>
            <person name="Nelson J."/>
            <person name="Phuntumart V."/>
            <person name="Qutob D."/>
            <person name="Rehmany A."/>
            <person name="Rougon-Cardoso A."/>
            <person name="Ryden P."/>
            <person name="Torto-Alalibo T."/>
            <person name="Studholme D."/>
            <person name="Wang Y."/>
            <person name="Win J."/>
            <person name="Wood J."/>
            <person name="Clifton S.W."/>
            <person name="Rogers J."/>
            <person name="Van den Ackerveken G."/>
            <person name="Jones J.D."/>
            <person name="McDowell J.M."/>
            <person name="Beynon J."/>
            <person name="Tyler B.M."/>
        </authorList>
    </citation>
    <scope>NUCLEOTIDE SEQUENCE [LARGE SCALE GENOMIC DNA]</scope>
    <source>
        <strain evidence="2">Emoy2</strain>
    </source>
</reference>
<keyword evidence="2" id="KW-1185">Reference proteome</keyword>
<name>M4BU81_HYAAE</name>
<dbReference type="EnsemblProtists" id="HpaT810069">
    <property type="protein sequence ID" value="HpaP810069"/>
    <property type="gene ID" value="HpaG810069"/>
</dbReference>
<reference evidence="1" key="2">
    <citation type="submission" date="2015-06" db="UniProtKB">
        <authorList>
            <consortium name="EnsemblProtists"/>
        </authorList>
    </citation>
    <scope>IDENTIFICATION</scope>
    <source>
        <strain evidence="1">Emoy2</strain>
    </source>
</reference>
<proteinExistence type="predicted"/>
<organism evidence="1 2">
    <name type="scientific">Hyaloperonospora arabidopsidis (strain Emoy2)</name>
    <name type="common">Downy mildew agent</name>
    <name type="synonym">Peronospora arabidopsidis</name>
    <dbReference type="NCBI Taxonomy" id="559515"/>
    <lineage>
        <taxon>Eukaryota</taxon>
        <taxon>Sar</taxon>
        <taxon>Stramenopiles</taxon>
        <taxon>Oomycota</taxon>
        <taxon>Peronosporomycetes</taxon>
        <taxon>Peronosporales</taxon>
        <taxon>Peronosporaceae</taxon>
        <taxon>Hyaloperonospora</taxon>
    </lineage>
</organism>
<sequence>MSPRPIKSLPDLIAFERLKSSIYYGADPSIYTAARVRKLILAASARQKSFGAGDVKRKRKVSFAVELTTLVWTEVINTRIVLVN</sequence>
<dbReference type="AlphaFoldDB" id="M4BU81"/>
<protein>
    <submittedName>
        <fullName evidence="1">Uncharacterized protein</fullName>
    </submittedName>
</protein>
<dbReference type="InParanoid" id="M4BU81"/>
<dbReference type="HOGENOM" id="CLU_2532284_0_0_1"/>
<dbReference type="Proteomes" id="UP000011713">
    <property type="component" value="Unassembled WGS sequence"/>
</dbReference>
<accession>M4BU81</accession>
<dbReference type="VEuPathDB" id="FungiDB:HpaG810069"/>
<evidence type="ECO:0000313" key="2">
    <source>
        <dbReference type="Proteomes" id="UP000011713"/>
    </source>
</evidence>
<dbReference type="EMBL" id="JH597910">
    <property type="status" value="NOT_ANNOTATED_CDS"/>
    <property type="molecule type" value="Genomic_DNA"/>
</dbReference>
<evidence type="ECO:0000313" key="1">
    <source>
        <dbReference type="EnsemblProtists" id="HpaP810069"/>
    </source>
</evidence>